<reference evidence="2" key="1">
    <citation type="submission" date="2020-12" db="EMBL/GenBank/DDBJ databases">
        <title>Geomonas sp. Red875, isolated from river sediment.</title>
        <authorList>
            <person name="Xu Z."/>
            <person name="Zhang Z."/>
            <person name="Masuda Y."/>
            <person name="Itoh H."/>
            <person name="Senoo K."/>
        </authorList>
    </citation>
    <scope>NUCLEOTIDE SEQUENCE</scope>
    <source>
        <strain evidence="2">Red875</strain>
    </source>
</reference>
<gene>
    <name evidence="2" type="ORF">JFN93_25160</name>
</gene>
<dbReference type="RefSeq" id="WP_199387151.1">
    <property type="nucleotide sequence ID" value="NZ_JAEMHM010000038.1"/>
</dbReference>
<name>A0A8J7M4L6_9BACT</name>
<dbReference type="PANTHER" id="PTHR35585">
    <property type="entry name" value="HHE DOMAIN PROTEIN (AFU_ORTHOLOGUE AFUA_4G00730)"/>
    <property type="match status" value="1"/>
</dbReference>
<keyword evidence="3" id="KW-1185">Reference proteome</keyword>
<proteinExistence type="predicted"/>
<dbReference type="InterPro" id="IPR012312">
    <property type="entry name" value="Hemerythrin-like"/>
</dbReference>
<accession>A0A8J7M4L6</accession>
<comment type="caution">
    <text evidence="2">The sequence shown here is derived from an EMBL/GenBank/DDBJ whole genome shotgun (WGS) entry which is preliminary data.</text>
</comment>
<dbReference type="Pfam" id="PF01814">
    <property type="entry name" value="Hemerythrin"/>
    <property type="match status" value="1"/>
</dbReference>
<evidence type="ECO:0000259" key="1">
    <source>
        <dbReference type="Pfam" id="PF01814"/>
    </source>
</evidence>
<sequence>MMTDAEGKGHGKLASEVAPEPVSIGSIFDLLANEHRHIMELFNAIVDTDSKTVAPALKVFSELQEELMTHLEGEERFFFSALEIDDDLSEKVLEEYEQHHIAKTLLASFNSLAVDDHRWKAKIKVLWKLFQFHVTDEDLLIQKARLLFPEGKAREMARQFLEFRGKGGSTKAVGEPVADL</sequence>
<dbReference type="Gene3D" id="1.20.120.520">
    <property type="entry name" value="nmb1532 protein domain like"/>
    <property type="match status" value="1"/>
</dbReference>
<dbReference type="AlphaFoldDB" id="A0A8J7M4L6"/>
<protein>
    <submittedName>
        <fullName evidence="2">Hemerythrin domain-containing protein</fullName>
    </submittedName>
</protein>
<dbReference type="Proteomes" id="UP000636888">
    <property type="component" value="Unassembled WGS sequence"/>
</dbReference>
<evidence type="ECO:0000313" key="2">
    <source>
        <dbReference type="EMBL" id="MBJ6728011.1"/>
    </source>
</evidence>
<dbReference type="PANTHER" id="PTHR35585:SF1">
    <property type="entry name" value="HHE DOMAIN PROTEIN (AFU_ORTHOLOGUE AFUA_4G00730)"/>
    <property type="match status" value="1"/>
</dbReference>
<evidence type="ECO:0000313" key="3">
    <source>
        <dbReference type="Proteomes" id="UP000636888"/>
    </source>
</evidence>
<organism evidence="2 3">
    <name type="scientific">Geomesophilobacter sediminis</name>
    <dbReference type="NCBI Taxonomy" id="2798584"/>
    <lineage>
        <taxon>Bacteria</taxon>
        <taxon>Pseudomonadati</taxon>
        <taxon>Thermodesulfobacteriota</taxon>
        <taxon>Desulfuromonadia</taxon>
        <taxon>Geobacterales</taxon>
        <taxon>Geobacteraceae</taxon>
        <taxon>Geomesophilobacter</taxon>
    </lineage>
</organism>
<feature type="domain" description="Hemerythrin-like" evidence="1">
    <location>
        <begin position="27"/>
        <end position="141"/>
    </location>
</feature>
<dbReference type="EMBL" id="JAEMHM010000038">
    <property type="protein sequence ID" value="MBJ6728011.1"/>
    <property type="molecule type" value="Genomic_DNA"/>
</dbReference>